<keyword evidence="1" id="KW-0472">Membrane</keyword>
<accession>A0ABU5IAF5</accession>
<feature type="transmembrane region" description="Helical" evidence="1">
    <location>
        <begin position="357"/>
        <end position="377"/>
    </location>
</feature>
<feature type="transmembrane region" description="Helical" evidence="1">
    <location>
        <begin position="180"/>
        <end position="202"/>
    </location>
</feature>
<keyword evidence="1" id="KW-1133">Transmembrane helix</keyword>
<keyword evidence="3" id="KW-1185">Reference proteome</keyword>
<feature type="transmembrane region" description="Helical" evidence="1">
    <location>
        <begin position="319"/>
        <end position="336"/>
    </location>
</feature>
<feature type="transmembrane region" description="Helical" evidence="1">
    <location>
        <begin position="127"/>
        <end position="160"/>
    </location>
</feature>
<organism evidence="2 3">
    <name type="scientific">Azohydromonas lata</name>
    <dbReference type="NCBI Taxonomy" id="45677"/>
    <lineage>
        <taxon>Bacteria</taxon>
        <taxon>Pseudomonadati</taxon>
        <taxon>Pseudomonadota</taxon>
        <taxon>Betaproteobacteria</taxon>
        <taxon>Burkholderiales</taxon>
        <taxon>Sphaerotilaceae</taxon>
        <taxon>Azohydromonas</taxon>
    </lineage>
</organism>
<gene>
    <name evidence="2" type="ORF">SM757_03265</name>
</gene>
<proteinExistence type="predicted"/>
<feature type="transmembrane region" description="Helical" evidence="1">
    <location>
        <begin position="297"/>
        <end position="313"/>
    </location>
</feature>
<dbReference type="Proteomes" id="UP001293718">
    <property type="component" value="Unassembled WGS sequence"/>
</dbReference>
<protein>
    <recommendedName>
        <fullName evidence="4">Glycosyltransferase RgtA/B/C/D-like domain-containing protein</fullName>
    </recommendedName>
</protein>
<dbReference type="RefSeq" id="WP_322464340.1">
    <property type="nucleotide sequence ID" value="NZ_JAXOJX010000002.1"/>
</dbReference>
<feature type="transmembrane region" description="Helical" evidence="1">
    <location>
        <begin position="256"/>
        <end position="277"/>
    </location>
</feature>
<feature type="transmembrane region" description="Helical" evidence="1">
    <location>
        <begin position="214"/>
        <end position="236"/>
    </location>
</feature>
<keyword evidence="1" id="KW-0812">Transmembrane</keyword>
<reference evidence="2 3" key="1">
    <citation type="submission" date="2023-11" db="EMBL/GenBank/DDBJ databases">
        <title>Draft genome of Azohydromonas lata strain H1 (DSM1123), a polyhydroxyalkanoate producer.</title>
        <authorList>
            <person name="Traversa D."/>
            <person name="D'Addabbo P."/>
            <person name="Pazzani C."/>
            <person name="Manzari C."/>
            <person name="Chiara M."/>
            <person name="Scrascia M."/>
        </authorList>
    </citation>
    <scope>NUCLEOTIDE SEQUENCE [LARGE SCALE GENOMIC DNA]</scope>
    <source>
        <strain evidence="2 3">H1</strain>
    </source>
</reference>
<evidence type="ECO:0000256" key="1">
    <source>
        <dbReference type="SAM" id="Phobius"/>
    </source>
</evidence>
<comment type="caution">
    <text evidence="2">The sequence shown here is derived from an EMBL/GenBank/DDBJ whole genome shotgun (WGS) entry which is preliminary data.</text>
</comment>
<name>A0ABU5IAF5_9BURK</name>
<dbReference type="EMBL" id="JAXOJX010000002">
    <property type="protein sequence ID" value="MDZ5455586.1"/>
    <property type="molecule type" value="Genomic_DNA"/>
</dbReference>
<evidence type="ECO:0008006" key="4">
    <source>
        <dbReference type="Google" id="ProtNLM"/>
    </source>
</evidence>
<sequence length="543" mass="60299">MNSPRQQLGMRSYTGPARWPSEKKLATPVILAMLVLMPMLFGDRQGFEGDGLAMLFGMNQFEILGRAGVYRYHWQPLSYELLAAIAPWLNKPFALTYVAQGLGGAGLALLYLLLARMLKAAPYARCMALVLTLSVSELWVTTLYFNTTALALPFVIGALLAMHMGCTPKIRPGLMCLSGALMATGCLFRLDFAVFVPVLLVLPRFWAVQSRLRLFLLFAAGGLATVGIFLAWQPHFIPDAAAILQRYGEGEFEVTMMYRVKIVLFALGPALVVLPVLWWTTRPWKAAYADQSFDKTWLLYWLALLPTLVPLRNLYSGKYLVPFFLGLVLAVAQAVARNCRTTKTTSIQLSAHGRQQLGVVVATASLAALALIGVPTAEALKKNPLTAWAADPLVVGTHDGARSAGAYISYLKQMDSFELPQSSVRFYKQLSEVVGQCHHDLTVVMSPVEKYGNNEWSWGWLPLYLMQQDWRLAEYRAGQFARLEQASTGHQVRIVGHEQGAPAGERHVLDMSLIGLREDYAFWTDAEHWIQNPATRAVCDNPQ</sequence>
<feature type="transmembrane region" description="Helical" evidence="1">
    <location>
        <begin position="97"/>
        <end position="115"/>
    </location>
</feature>
<evidence type="ECO:0000313" key="2">
    <source>
        <dbReference type="EMBL" id="MDZ5455586.1"/>
    </source>
</evidence>
<evidence type="ECO:0000313" key="3">
    <source>
        <dbReference type="Proteomes" id="UP001293718"/>
    </source>
</evidence>
<feature type="transmembrane region" description="Helical" evidence="1">
    <location>
        <begin position="25"/>
        <end position="42"/>
    </location>
</feature>